<reference evidence="2 3" key="1">
    <citation type="submission" date="2017-06" db="EMBL/GenBank/DDBJ databases">
        <title>Novel microbial phyla capable of carbon fixation and sulfur reduction in deep-sea sediments.</title>
        <authorList>
            <person name="Huang J."/>
            <person name="Baker B."/>
            <person name="Wang Y."/>
        </authorList>
    </citation>
    <scope>NUCLEOTIDE SEQUENCE [LARGE SCALE GENOMIC DNA]</scope>
    <source>
        <strain evidence="2">B3_TA06</strain>
    </source>
</reference>
<evidence type="ECO:0000313" key="3">
    <source>
        <dbReference type="Proteomes" id="UP000317778"/>
    </source>
</evidence>
<accession>A0A532VAP2</accession>
<comment type="caution">
    <text evidence="2">The sequence shown here is derived from an EMBL/GenBank/DDBJ whole genome shotgun (WGS) entry which is preliminary data.</text>
</comment>
<proteinExistence type="predicted"/>
<keyword evidence="1" id="KW-1133">Transmembrane helix</keyword>
<gene>
    <name evidence="2" type="ORF">CEE36_00575</name>
</gene>
<keyword evidence="1" id="KW-0812">Transmembrane</keyword>
<evidence type="ECO:0000313" key="2">
    <source>
        <dbReference type="EMBL" id="TKJ44269.1"/>
    </source>
</evidence>
<name>A0A532VAP2_UNCT6</name>
<organism evidence="2 3">
    <name type="scientific">candidate division TA06 bacterium B3_TA06</name>
    <dbReference type="NCBI Taxonomy" id="2012487"/>
    <lineage>
        <taxon>Bacteria</taxon>
        <taxon>Bacteria division TA06</taxon>
    </lineage>
</organism>
<dbReference type="Proteomes" id="UP000317778">
    <property type="component" value="Unassembled WGS sequence"/>
</dbReference>
<dbReference type="EMBL" id="NJBO01000001">
    <property type="protein sequence ID" value="TKJ44269.1"/>
    <property type="molecule type" value="Genomic_DNA"/>
</dbReference>
<sequence length="334" mass="38147">MESALVISNITLIIVAAILGLLTIRWLISASGIVPKKWKFSWLFYGRDDSELITKTVKKVLNEQKKEEETRSISRFKANWKYNEVYNLIALLSNCIIKTNKEVRYGESSRVWTRYYINSMGIAKNEKALSIMVGIMSQLVNREIVNGQTTYPSYDFIITPKGGNPIFGEKFAETEGAHLILHKHEEDSSKLHEGGKWINLRINFEGFSEIAPPHKKKLRGIAMDCNASGCTQIRESIKEFNKCVKATQAKGYIEPVRDAFILFRPDAKNDKIDDVLEGEGIKLHRIMDFSEEAKTELKALGELTLEKKSDVNKVTQFIKEFPECIKVEHKLLIE</sequence>
<feature type="transmembrane region" description="Helical" evidence="1">
    <location>
        <begin position="6"/>
        <end position="28"/>
    </location>
</feature>
<protein>
    <submittedName>
        <fullName evidence="2">Uncharacterized protein</fullName>
    </submittedName>
</protein>
<dbReference type="AlphaFoldDB" id="A0A532VAP2"/>
<evidence type="ECO:0000256" key="1">
    <source>
        <dbReference type="SAM" id="Phobius"/>
    </source>
</evidence>
<keyword evidence="1" id="KW-0472">Membrane</keyword>